<keyword evidence="2" id="KW-1185">Reference proteome</keyword>
<evidence type="ECO:0000313" key="1">
    <source>
        <dbReference type="EMBL" id="KAJ8645130.1"/>
    </source>
</evidence>
<reference evidence="1 2" key="1">
    <citation type="journal article" date="2022" name="Hortic Res">
        <title>A haplotype resolved chromosomal level avocado genome allows analysis of novel avocado genes.</title>
        <authorList>
            <person name="Nath O."/>
            <person name="Fletcher S.J."/>
            <person name="Hayward A."/>
            <person name="Shaw L.M."/>
            <person name="Masouleh A.K."/>
            <person name="Furtado A."/>
            <person name="Henry R.J."/>
            <person name="Mitter N."/>
        </authorList>
    </citation>
    <scope>NUCLEOTIDE SEQUENCE [LARGE SCALE GENOMIC DNA]</scope>
    <source>
        <strain evidence="2">cv. Hass</strain>
    </source>
</reference>
<sequence length="124" mass="14113">MEGDYGEMDLVGWVLVDDEFLDQHVEVLLLGMNLDAKGVMHEHHFKCPSSPRRHLKTLENSVIPSDSNQLVSVPVLLELPEEKNPDHGFVKENREALILETSAVTPFAVKNHNLQFQIHDKKVH</sequence>
<accession>A0ACC2MHE6</accession>
<evidence type="ECO:0000313" key="2">
    <source>
        <dbReference type="Proteomes" id="UP001234297"/>
    </source>
</evidence>
<protein>
    <submittedName>
        <fullName evidence="1">Uncharacterized protein</fullName>
    </submittedName>
</protein>
<gene>
    <name evidence="1" type="ORF">MRB53_006878</name>
</gene>
<name>A0ACC2MHE6_PERAE</name>
<dbReference type="EMBL" id="CM056810">
    <property type="protein sequence ID" value="KAJ8645130.1"/>
    <property type="molecule type" value="Genomic_DNA"/>
</dbReference>
<organism evidence="1 2">
    <name type="scientific">Persea americana</name>
    <name type="common">Avocado</name>
    <dbReference type="NCBI Taxonomy" id="3435"/>
    <lineage>
        <taxon>Eukaryota</taxon>
        <taxon>Viridiplantae</taxon>
        <taxon>Streptophyta</taxon>
        <taxon>Embryophyta</taxon>
        <taxon>Tracheophyta</taxon>
        <taxon>Spermatophyta</taxon>
        <taxon>Magnoliopsida</taxon>
        <taxon>Magnoliidae</taxon>
        <taxon>Laurales</taxon>
        <taxon>Lauraceae</taxon>
        <taxon>Persea</taxon>
    </lineage>
</organism>
<proteinExistence type="predicted"/>
<dbReference type="Proteomes" id="UP001234297">
    <property type="component" value="Chromosome 2"/>
</dbReference>
<comment type="caution">
    <text evidence="1">The sequence shown here is derived from an EMBL/GenBank/DDBJ whole genome shotgun (WGS) entry which is preliminary data.</text>
</comment>